<evidence type="ECO:0000313" key="2">
    <source>
        <dbReference type="EMBL" id="MFD1264867.1"/>
    </source>
</evidence>
<dbReference type="InterPro" id="IPR029058">
    <property type="entry name" value="AB_hydrolase_fold"/>
</dbReference>
<organism evidence="2 3">
    <name type="scientific">Thauera mechernichensis</name>
    <dbReference type="NCBI Taxonomy" id="82788"/>
    <lineage>
        <taxon>Bacteria</taxon>
        <taxon>Pseudomonadati</taxon>
        <taxon>Pseudomonadota</taxon>
        <taxon>Betaproteobacteria</taxon>
        <taxon>Rhodocyclales</taxon>
        <taxon>Zoogloeaceae</taxon>
        <taxon>Thauera</taxon>
    </lineage>
</organism>
<sequence>MELLPWSHHASSGFTLRGLHSPPSGRPVLHFVHGNGYCGMVYAPMLQCLAAHFDLFLSDVQGHGDSDHGGRFLGWNRTAELSLEAWNARRGVFGDVPAHAVGHSFGSVISCLMLARAPHAFARAVLLDPVLFPPAMIGLMALSDVVGLYGRNALAQRARKRRHHWPDRDAARANLHGRGMFRGWHADALQAYVEHALRDLPGGGVELKCTPAREAEIFSSYPRRLWPALARITTPTLVVHGRATFPFARRAILRWESSNAAVQRTELPGGHCFMQEDPERSAHAVRNFLMADGAVLAPLPRAQPGPLR</sequence>
<dbReference type="InterPro" id="IPR050266">
    <property type="entry name" value="AB_hydrolase_sf"/>
</dbReference>
<evidence type="ECO:0000313" key="3">
    <source>
        <dbReference type="Proteomes" id="UP001597158"/>
    </source>
</evidence>
<keyword evidence="3" id="KW-1185">Reference proteome</keyword>
<name>A0ABW3WGR9_9RHOO</name>
<dbReference type="PANTHER" id="PTHR43798">
    <property type="entry name" value="MONOACYLGLYCEROL LIPASE"/>
    <property type="match status" value="1"/>
</dbReference>
<proteinExistence type="predicted"/>
<gene>
    <name evidence="2" type="ORF">ACFQ4M_14910</name>
</gene>
<dbReference type="Pfam" id="PF12697">
    <property type="entry name" value="Abhydrolase_6"/>
    <property type="match status" value="1"/>
</dbReference>
<accession>A0ABW3WGR9</accession>
<keyword evidence="2" id="KW-0378">Hydrolase</keyword>
<dbReference type="InterPro" id="IPR000073">
    <property type="entry name" value="AB_hydrolase_1"/>
</dbReference>
<protein>
    <submittedName>
        <fullName evidence="2">Alpha/beta fold hydrolase</fullName>
    </submittedName>
</protein>
<dbReference type="PANTHER" id="PTHR43798:SF33">
    <property type="entry name" value="HYDROLASE, PUTATIVE (AFU_ORTHOLOGUE AFUA_2G14860)-RELATED"/>
    <property type="match status" value="1"/>
</dbReference>
<feature type="domain" description="AB hydrolase-1" evidence="1">
    <location>
        <begin position="31"/>
        <end position="282"/>
    </location>
</feature>
<dbReference type="Proteomes" id="UP001597158">
    <property type="component" value="Unassembled WGS sequence"/>
</dbReference>
<dbReference type="EMBL" id="JBHTMC010000026">
    <property type="protein sequence ID" value="MFD1264867.1"/>
    <property type="molecule type" value="Genomic_DNA"/>
</dbReference>
<dbReference type="GO" id="GO:0016787">
    <property type="term" value="F:hydrolase activity"/>
    <property type="evidence" value="ECO:0007669"/>
    <property type="project" value="UniProtKB-KW"/>
</dbReference>
<reference evidence="3" key="1">
    <citation type="journal article" date="2019" name="Int. J. Syst. Evol. Microbiol.">
        <title>The Global Catalogue of Microorganisms (GCM) 10K type strain sequencing project: providing services to taxonomists for standard genome sequencing and annotation.</title>
        <authorList>
            <consortium name="The Broad Institute Genomics Platform"/>
            <consortium name="The Broad Institute Genome Sequencing Center for Infectious Disease"/>
            <person name="Wu L."/>
            <person name="Ma J."/>
        </authorList>
    </citation>
    <scope>NUCLEOTIDE SEQUENCE [LARGE SCALE GENOMIC DNA]</scope>
    <source>
        <strain evidence="3">CCUG 48884</strain>
    </source>
</reference>
<dbReference type="Gene3D" id="3.40.50.1820">
    <property type="entry name" value="alpha/beta hydrolase"/>
    <property type="match status" value="1"/>
</dbReference>
<dbReference type="SUPFAM" id="SSF53474">
    <property type="entry name" value="alpha/beta-Hydrolases"/>
    <property type="match status" value="1"/>
</dbReference>
<dbReference type="RefSeq" id="WP_277831891.1">
    <property type="nucleotide sequence ID" value="NZ_JARQZE010000004.1"/>
</dbReference>
<comment type="caution">
    <text evidence="2">The sequence shown here is derived from an EMBL/GenBank/DDBJ whole genome shotgun (WGS) entry which is preliminary data.</text>
</comment>
<evidence type="ECO:0000259" key="1">
    <source>
        <dbReference type="Pfam" id="PF12697"/>
    </source>
</evidence>